<feature type="transmembrane region" description="Helical" evidence="10">
    <location>
        <begin position="172"/>
        <end position="193"/>
    </location>
</feature>
<protein>
    <recommendedName>
        <fullName evidence="10">Elongation of very long chain fatty acids protein</fullName>
        <ecNumber evidence="10">2.3.1.199</ecNumber>
    </recommendedName>
    <alternativeName>
        <fullName evidence="10">Very-long-chain 3-oxoacyl-CoA synthase</fullName>
    </alternativeName>
</protein>
<evidence type="ECO:0000256" key="4">
    <source>
        <dbReference type="ARBA" id="ARBA00022692"/>
    </source>
</evidence>
<comment type="caution">
    <text evidence="11">The sequence shown here is derived from an EMBL/GenBank/DDBJ whole genome shotgun (WGS) entry which is preliminary data.</text>
</comment>
<evidence type="ECO:0000256" key="1">
    <source>
        <dbReference type="ARBA" id="ARBA00004141"/>
    </source>
</evidence>
<dbReference type="Pfam" id="PF01151">
    <property type="entry name" value="ELO"/>
    <property type="match status" value="1"/>
</dbReference>
<dbReference type="EC" id="2.3.1.199" evidence="10"/>
<evidence type="ECO:0000256" key="7">
    <source>
        <dbReference type="ARBA" id="ARBA00023098"/>
    </source>
</evidence>
<dbReference type="GO" id="GO:0019367">
    <property type="term" value="P:fatty acid elongation, saturated fatty acid"/>
    <property type="evidence" value="ECO:0007669"/>
    <property type="project" value="TreeGrafter"/>
</dbReference>
<keyword evidence="4 10" id="KW-0812">Transmembrane</keyword>
<dbReference type="PANTHER" id="PTHR11157">
    <property type="entry name" value="FATTY ACID ACYL TRANSFERASE-RELATED"/>
    <property type="match status" value="1"/>
</dbReference>
<dbReference type="PANTHER" id="PTHR11157:SF21">
    <property type="entry name" value="ELONGATION OF VERY LONG CHAIN FATTY ACIDS PROTEIN"/>
    <property type="match status" value="1"/>
</dbReference>
<evidence type="ECO:0000256" key="2">
    <source>
        <dbReference type="ARBA" id="ARBA00022516"/>
    </source>
</evidence>
<proteinExistence type="inferred from homology"/>
<evidence type="ECO:0000256" key="3">
    <source>
        <dbReference type="ARBA" id="ARBA00022679"/>
    </source>
</evidence>
<sequence length="270" mass="32270">MSIIYKTQEFYNHLMYESADPVSKDYFLMGSPFPILFILISYHYFVLKLGPYLMRNREPFNLKKIILVYNIIQVCCCSYIFYMGTKELYGWTGKYKWFCQPPETGGGDFSELVARCTYLYFMLKIADLLDTIFFVLRKQFHKASFLHLYHHTGMVLMVWCGLKWVPGGHTTFLGYMNSFVHMIMYSYYTLALLDSKRFVWIKKYVTQLQMAQFFINVIHSLSLVVTPNCEYPKWTVMVVTPQNIFMLFLFWDFYRKQYLKPKQEKDGKSI</sequence>
<evidence type="ECO:0000256" key="6">
    <source>
        <dbReference type="ARBA" id="ARBA00022989"/>
    </source>
</evidence>
<comment type="similarity">
    <text evidence="10">Belongs to the ELO family.</text>
</comment>
<feature type="transmembrane region" description="Helical" evidence="10">
    <location>
        <begin position="148"/>
        <end position="166"/>
    </location>
</feature>
<keyword evidence="12" id="KW-1185">Reference proteome</keyword>
<evidence type="ECO:0000313" key="12">
    <source>
        <dbReference type="Proteomes" id="UP001461498"/>
    </source>
</evidence>
<comment type="subcellular location">
    <subcellularLocation>
        <location evidence="1">Membrane</location>
        <topology evidence="1">Multi-pass membrane protein</topology>
    </subcellularLocation>
</comment>
<dbReference type="GO" id="GO:0009922">
    <property type="term" value="F:fatty acid elongase activity"/>
    <property type="evidence" value="ECO:0007669"/>
    <property type="project" value="UniProtKB-EC"/>
</dbReference>
<gene>
    <name evidence="11" type="ORF">O3M35_002147</name>
</gene>
<dbReference type="EMBL" id="JAPXFL010000010">
    <property type="protein sequence ID" value="KAK9501010.1"/>
    <property type="molecule type" value="Genomic_DNA"/>
</dbReference>
<keyword evidence="8 10" id="KW-0472">Membrane</keyword>
<evidence type="ECO:0000256" key="8">
    <source>
        <dbReference type="ARBA" id="ARBA00023136"/>
    </source>
</evidence>
<keyword evidence="6 10" id="KW-1133">Transmembrane helix</keyword>
<feature type="transmembrane region" description="Helical" evidence="10">
    <location>
        <begin position="26"/>
        <end position="45"/>
    </location>
</feature>
<dbReference type="GO" id="GO:0005789">
    <property type="term" value="C:endoplasmic reticulum membrane"/>
    <property type="evidence" value="ECO:0007669"/>
    <property type="project" value="TreeGrafter"/>
</dbReference>
<evidence type="ECO:0000313" key="11">
    <source>
        <dbReference type="EMBL" id="KAK9501009.1"/>
    </source>
</evidence>
<dbReference type="GO" id="GO:0034626">
    <property type="term" value="P:fatty acid elongation, polyunsaturated fatty acid"/>
    <property type="evidence" value="ECO:0007669"/>
    <property type="project" value="TreeGrafter"/>
</dbReference>
<evidence type="ECO:0000256" key="9">
    <source>
        <dbReference type="ARBA" id="ARBA00023160"/>
    </source>
</evidence>
<keyword evidence="5 10" id="KW-0276">Fatty acid metabolism</keyword>
<reference evidence="11 12" key="1">
    <citation type="submission" date="2022-12" db="EMBL/GenBank/DDBJ databases">
        <title>Chromosome-level genome assembly of true bugs.</title>
        <authorList>
            <person name="Ma L."/>
            <person name="Li H."/>
        </authorList>
    </citation>
    <scope>NUCLEOTIDE SEQUENCE [LARGE SCALE GENOMIC DNA]</scope>
    <source>
        <strain evidence="11">Lab_2022b</strain>
    </source>
</reference>
<keyword evidence="2 10" id="KW-0444">Lipid biosynthesis</keyword>
<dbReference type="GO" id="GO:0042761">
    <property type="term" value="P:very long-chain fatty acid biosynthetic process"/>
    <property type="evidence" value="ECO:0007669"/>
    <property type="project" value="TreeGrafter"/>
</dbReference>
<dbReference type="GO" id="GO:0030148">
    <property type="term" value="P:sphingolipid biosynthetic process"/>
    <property type="evidence" value="ECO:0007669"/>
    <property type="project" value="TreeGrafter"/>
</dbReference>
<dbReference type="Proteomes" id="UP001461498">
    <property type="component" value="Unassembled WGS sequence"/>
</dbReference>
<accession>A0AAW1CXJ8</accession>
<dbReference type="EMBL" id="JAPXFL010000010">
    <property type="protein sequence ID" value="KAK9501009.1"/>
    <property type="molecule type" value="Genomic_DNA"/>
</dbReference>
<dbReference type="AlphaFoldDB" id="A0AAW1CXJ8"/>
<evidence type="ECO:0000256" key="5">
    <source>
        <dbReference type="ARBA" id="ARBA00022832"/>
    </source>
</evidence>
<keyword evidence="3 10" id="KW-0808">Transferase</keyword>
<keyword evidence="7 10" id="KW-0443">Lipid metabolism</keyword>
<dbReference type="GO" id="GO:0034625">
    <property type="term" value="P:fatty acid elongation, monounsaturated fatty acid"/>
    <property type="evidence" value="ECO:0007669"/>
    <property type="project" value="TreeGrafter"/>
</dbReference>
<organism evidence="11 12">
    <name type="scientific">Rhynocoris fuscipes</name>
    <dbReference type="NCBI Taxonomy" id="488301"/>
    <lineage>
        <taxon>Eukaryota</taxon>
        <taxon>Metazoa</taxon>
        <taxon>Ecdysozoa</taxon>
        <taxon>Arthropoda</taxon>
        <taxon>Hexapoda</taxon>
        <taxon>Insecta</taxon>
        <taxon>Pterygota</taxon>
        <taxon>Neoptera</taxon>
        <taxon>Paraneoptera</taxon>
        <taxon>Hemiptera</taxon>
        <taxon>Heteroptera</taxon>
        <taxon>Panheteroptera</taxon>
        <taxon>Cimicomorpha</taxon>
        <taxon>Reduviidae</taxon>
        <taxon>Harpactorinae</taxon>
        <taxon>Harpactorini</taxon>
        <taxon>Rhynocoris</taxon>
    </lineage>
</organism>
<evidence type="ECO:0000256" key="10">
    <source>
        <dbReference type="RuleBase" id="RU361115"/>
    </source>
</evidence>
<keyword evidence="9 10" id="KW-0275">Fatty acid biosynthesis</keyword>
<feature type="transmembrane region" description="Helical" evidence="10">
    <location>
        <begin position="66"/>
        <end position="84"/>
    </location>
</feature>
<comment type="catalytic activity">
    <reaction evidence="10">
        <text>a very-long-chain acyl-CoA + malonyl-CoA + H(+) = a very-long-chain 3-oxoacyl-CoA + CO2 + CoA</text>
        <dbReference type="Rhea" id="RHEA:32727"/>
        <dbReference type="ChEBI" id="CHEBI:15378"/>
        <dbReference type="ChEBI" id="CHEBI:16526"/>
        <dbReference type="ChEBI" id="CHEBI:57287"/>
        <dbReference type="ChEBI" id="CHEBI:57384"/>
        <dbReference type="ChEBI" id="CHEBI:90725"/>
        <dbReference type="ChEBI" id="CHEBI:90736"/>
        <dbReference type="EC" id="2.3.1.199"/>
    </reaction>
</comment>
<dbReference type="InterPro" id="IPR002076">
    <property type="entry name" value="ELO_fam"/>
</dbReference>
<name>A0AAW1CXJ8_9HEMI</name>
<feature type="transmembrane region" description="Helical" evidence="10">
    <location>
        <begin position="118"/>
        <end position="136"/>
    </location>
</feature>